<sequence length="153" mass="16590">MEDSYTRLDIVRCASGPTVQAVRELIAGPFLDGDARDVTDDDLVGGFASYALDVDEVQELFDRLAAVGGDLALQLRTEHETGEPGMLFAYTSGTGRFQAPCDRAGQVLVPADRLAVLAACRSPKRRAALAEELTGRRVLDALRDEPARARRKN</sequence>
<evidence type="ECO:0000313" key="1">
    <source>
        <dbReference type="EMBL" id="AHE40148.1"/>
    </source>
</evidence>
<dbReference type="EMBL" id="KF602051">
    <property type="protein sequence ID" value="AHE40148.1"/>
    <property type="molecule type" value="Genomic_DNA"/>
</dbReference>
<accession>V9Z7Q1</accession>
<keyword evidence="1" id="KW-0614">Plasmid</keyword>
<dbReference type="RefSeq" id="WP_024127412.1">
    <property type="nucleotide sequence ID" value="NC_023286.1"/>
</dbReference>
<dbReference type="AlphaFoldDB" id="V9Z7Q1"/>
<proteinExistence type="predicted"/>
<name>V9Z7Q1_9ACTN</name>
<organism evidence="1">
    <name type="scientific">Streptomyces sp. F12</name>
    <dbReference type="NCBI Taxonomy" id="1436084"/>
    <lineage>
        <taxon>Bacteria</taxon>
        <taxon>Bacillati</taxon>
        <taxon>Actinomycetota</taxon>
        <taxon>Actinomycetes</taxon>
        <taxon>Kitasatosporales</taxon>
        <taxon>Streptomycetaceae</taxon>
        <taxon>Streptomyces</taxon>
    </lineage>
</organism>
<protein>
    <submittedName>
        <fullName evidence="1">Uncharacterized protein</fullName>
    </submittedName>
</protein>
<geneLocation type="plasmid" evidence="1">
    <name>pFRL6</name>
</geneLocation>
<gene>
    <name evidence="1" type="ORF">pFRL6_61</name>
</gene>
<reference evidence="1" key="1">
    <citation type="submission" date="2013-09" db="EMBL/GenBank/DDBJ databases">
        <title>Complete nucleotide sequence of Streptomyces linear plasmid pFRL6.</title>
        <authorList>
            <person name="Chen Z."/>
            <person name="Fang P."/>
            <person name="Qin Z."/>
        </authorList>
    </citation>
    <scope>NUCLEOTIDE SEQUENCE</scope>
    <source>
        <plasmid evidence="1">pFRL6</plasmid>
    </source>
</reference>